<protein>
    <recommendedName>
        <fullName evidence="4">PAS domain-containing protein</fullName>
    </recommendedName>
</protein>
<sequence>MSSRTPALITTNRATIPANTKYYLALTASMNPWENNALEYNYPDNQAGPVAPQDGDSIIYPGVYAPSGFDMMNILSRVASRPSPVVDLGPVDASCALVVCDIEQPDYPVVYANEACTQLTGYSLEEMLGKNCRFMQAPGGKVRKSSTRSHVEKSVLKKMRRAIESNGELAVEVTNFKKSGERFTNLLTMIPVCWDSPTPRYYVGFLAEKTW</sequence>
<proteinExistence type="predicted"/>
<keyword evidence="3" id="KW-0157">Chromophore</keyword>
<dbReference type="PROSITE" id="PS50112">
    <property type="entry name" value="PAS"/>
    <property type="match status" value="1"/>
</dbReference>
<keyword evidence="2" id="KW-0288">FMN</keyword>
<dbReference type="GO" id="GO:0005634">
    <property type="term" value="C:nucleus"/>
    <property type="evidence" value="ECO:0007669"/>
    <property type="project" value="TreeGrafter"/>
</dbReference>
<evidence type="ECO:0000313" key="6">
    <source>
        <dbReference type="Proteomes" id="UP000481858"/>
    </source>
</evidence>
<keyword evidence="6" id="KW-1185">Reference proteome</keyword>
<dbReference type="Pfam" id="PF13426">
    <property type="entry name" value="PAS_9"/>
    <property type="match status" value="1"/>
</dbReference>
<dbReference type="InterPro" id="IPR035965">
    <property type="entry name" value="PAS-like_dom_sf"/>
</dbReference>
<comment type="caution">
    <text evidence="5">The sequence shown here is derived from an EMBL/GenBank/DDBJ whole genome shotgun (WGS) entry which is preliminary data.</text>
</comment>
<dbReference type="InParanoid" id="A0A7C8IL72"/>
<dbReference type="OrthoDB" id="447251at2759"/>
<dbReference type="Proteomes" id="UP000481858">
    <property type="component" value="Unassembled WGS sequence"/>
</dbReference>
<organism evidence="5 6">
    <name type="scientific">Xylaria multiplex</name>
    <dbReference type="NCBI Taxonomy" id="323545"/>
    <lineage>
        <taxon>Eukaryota</taxon>
        <taxon>Fungi</taxon>
        <taxon>Dikarya</taxon>
        <taxon>Ascomycota</taxon>
        <taxon>Pezizomycotina</taxon>
        <taxon>Sordariomycetes</taxon>
        <taxon>Xylariomycetidae</taxon>
        <taxon>Xylariales</taxon>
        <taxon>Xylariaceae</taxon>
        <taxon>Xylaria</taxon>
    </lineage>
</organism>
<dbReference type="AlphaFoldDB" id="A0A7C8IL72"/>
<dbReference type="EMBL" id="WUBL01000089">
    <property type="protein sequence ID" value="KAF2966409.1"/>
    <property type="molecule type" value="Genomic_DNA"/>
</dbReference>
<gene>
    <name evidence="5" type="ORF">GQX73_g7165</name>
</gene>
<dbReference type="SUPFAM" id="SSF55785">
    <property type="entry name" value="PYP-like sensor domain (PAS domain)"/>
    <property type="match status" value="1"/>
</dbReference>
<evidence type="ECO:0000256" key="1">
    <source>
        <dbReference type="ARBA" id="ARBA00022630"/>
    </source>
</evidence>
<evidence type="ECO:0000313" key="5">
    <source>
        <dbReference type="EMBL" id="KAF2966409.1"/>
    </source>
</evidence>
<dbReference type="PANTHER" id="PTHR47429:SF7">
    <property type="entry name" value="GATA-FACTOR"/>
    <property type="match status" value="1"/>
</dbReference>
<evidence type="ECO:0000256" key="2">
    <source>
        <dbReference type="ARBA" id="ARBA00022643"/>
    </source>
</evidence>
<evidence type="ECO:0000256" key="3">
    <source>
        <dbReference type="ARBA" id="ARBA00022991"/>
    </source>
</evidence>
<feature type="domain" description="PAS" evidence="4">
    <location>
        <begin position="109"/>
        <end position="166"/>
    </location>
</feature>
<dbReference type="PANTHER" id="PTHR47429">
    <property type="entry name" value="PROTEIN TWIN LOV 1"/>
    <property type="match status" value="1"/>
</dbReference>
<reference evidence="5 6" key="1">
    <citation type="submission" date="2019-12" db="EMBL/GenBank/DDBJ databases">
        <title>Draft genome sequence of the ascomycete Xylaria multiplex DSM 110363.</title>
        <authorList>
            <person name="Buettner E."/>
            <person name="Kellner H."/>
        </authorList>
    </citation>
    <scope>NUCLEOTIDE SEQUENCE [LARGE SCALE GENOMIC DNA]</scope>
    <source>
        <strain evidence="5 6">DSM 110363</strain>
    </source>
</reference>
<keyword evidence="1" id="KW-0285">Flavoprotein</keyword>
<dbReference type="CDD" id="cd00130">
    <property type="entry name" value="PAS"/>
    <property type="match status" value="1"/>
</dbReference>
<name>A0A7C8IL72_9PEZI</name>
<dbReference type="InterPro" id="IPR000014">
    <property type="entry name" value="PAS"/>
</dbReference>
<evidence type="ECO:0000259" key="4">
    <source>
        <dbReference type="PROSITE" id="PS50112"/>
    </source>
</evidence>
<dbReference type="Gene3D" id="3.30.450.20">
    <property type="entry name" value="PAS domain"/>
    <property type="match status" value="1"/>
</dbReference>
<accession>A0A7C8IL72</accession>